<feature type="transmembrane region" description="Helical" evidence="1">
    <location>
        <begin position="12"/>
        <end position="38"/>
    </location>
</feature>
<keyword evidence="1" id="KW-0472">Membrane</keyword>
<evidence type="ECO:0000313" key="2">
    <source>
        <dbReference type="WBParaSite" id="SCUD_0001328901-mRNA-1"/>
    </source>
</evidence>
<feature type="transmembrane region" description="Helical" evidence="1">
    <location>
        <begin position="44"/>
        <end position="61"/>
    </location>
</feature>
<reference evidence="2" key="1">
    <citation type="submission" date="2016-06" db="UniProtKB">
        <authorList>
            <consortium name="WormBaseParasite"/>
        </authorList>
    </citation>
    <scope>IDENTIFICATION</scope>
</reference>
<proteinExistence type="predicted"/>
<dbReference type="AlphaFoldDB" id="A0A183KE43"/>
<name>A0A183KE43_9TREM</name>
<dbReference type="WBParaSite" id="SCUD_0001328901-mRNA-1">
    <property type="protein sequence ID" value="SCUD_0001328901-mRNA-1"/>
    <property type="gene ID" value="SCUD_0001328901"/>
</dbReference>
<keyword evidence="1" id="KW-0812">Transmembrane</keyword>
<evidence type="ECO:0000256" key="1">
    <source>
        <dbReference type="SAM" id="Phobius"/>
    </source>
</evidence>
<protein>
    <submittedName>
        <fullName evidence="2">Uncharacterized protein</fullName>
    </submittedName>
</protein>
<sequence length="63" mass="7389">MELTILPRDFTIYNVLISMKSFSGKLTFIIDVIIYIILMKQVNIIFPIVHIKCSFIIIIFIQL</sequence>
<accession>A0A183KE43</accession>
<keyword evidence="1" id="KW-1133">Transmembrane helix</keyword>
<organism evidence="2">
    <name type="scientific">Schistosoma curassoni</name>
    <dbReference type="NCBI Taxonomy" id="6186"/>
    <lineage>
        <taxon>Eukaryota</taxon>
        <taxon>Metazoa</taxon>
        <taxon>Spiralia</taxon>
        <taxon>Lophotrochozoa</taxon>
        <taxon>Platyhelminthes</taxon>
        <taxon>Trematoda</taxon>
        <taxon>Digenea</taxon>
        <taxon>Strigeidida</taxon>
        <taxon>Schistosomatoidea</taxon>
        <taxon>Schistosomatidae</taxon>
        <taxon>Schistosoma</taxon>
    </lineage>
</organism>